<protein>
    <recommendedName>
        <fullName evidence="3">DH domain-containing protein</fullName>
    </recommendedName>
</protein>
<dbReference type="SUPFAM" id="SSF48065">
    <property type="entry name" value="DBL homology domain (DH-domain)"/>
    <property type="match status" value="1"/>
</dbReference>
<dbReference type="InterPro" id="IPR035899">
    <property type="entry name" value="DBL_dom_sf"/>
</dbReference>
<reference evidence="1 2" key="1">
    <citation type="journal article" date="2015" name="Biotechnol. Biofuels">
        <title>Enhanced degradation of softwood versus hardwood by the white-rot fungus Pycnoporus coccineus.</title>
        <authorList>
            <person name="Couturier M."/>
            <person name="Navarro D."/>
            <person name="Chevret D."/>
            <person name="Henrissat B."/>
            <person name="Piumi F."/>
            <person name="Ruiz-Duenas F.J."/>
            <person name="Martinez A.T."/>
            <person name="Grigoriev I.V."/>
            <person name="Riley R."/>
            <person name="Lipzen A."/>
            <person name="Berrin J.G."/>
            <person name="Master E.R."/>
            <person name="Rosso M.N."/>
        </authorList>
    </citation>
    <scope>NUCLEOTIDE SEQUENCE [LARGE SCALE GENOMIC DNA]</scope>
    <source>
        <strain evidence="1 2">BRFM310</strain>
    </source>
</reference>
<dbReference type="AlphaFoldDB" id="A0A1Y2I8E9"/>
<evidence type="ECO:0000313" key="2">
    <source>
        <dbReference type="Proteomes" id="UP000193067"/>
    </source>
</evidence>
<dbReference type="EMBL" id="KZ084255">
    <property type="protein sequence ID" value="OSC96171.1"/>
    <property type="molecule type" value="Genomic_DNA"/>
</dbReference>
<sequence>MAVVSSAPAAMVDFPSSGQDLHPSTSLDLHYQRPTYLPFRRISLPSAPNLQHRQSIVSTASFDSLPEENHAVVPVTPVVIRNAVRGPRQRPSSTDVARRVRRKESRMVNQQKEAKRRKVIAEFYETEKSYLDGLELIHSVRIGLFYPSSAALWLVSSPDGDRKGHCSPCEFRAEFLEQTSTHT</sequence>
<evidence type="ECO:0000313" key="1">
    <source>
        <dbReference type="EMBL" id="OSC96171.1"/>
    </source>
</evidence>
<dbReference type="Gene3D" id="1.20.900.10">
    <property type="entry name" value="Dbl homology (DH) domain"/>
    <property type="match status" value="1"/>
</dbReference>
<dbReference type="Proteomes" id="UP000193067">
    <property type="component" value="Unassembled WGS sequence"/>
</dbReference>
<name>A0A1Y2I8E9_TRAC3</name>
<organism evidence="1 2">
    <name type="scientific">Trametes coccinea (strain BRFM310)</name>
    <name type="common">Pycnoporus coccineus</name>
    <dbReference type="NCBI Taxonomy" id="1353009"/>
    <lineage>
        <taxon>Eukaryota</taxon>
        <taxon>Fungi</taxon>
        <taxon>Dikarya</taxon>
        <taxon>Basidiomycota</taxon>
        <taxon>Agaricomycotina</taxon>
        <taxon>Agaricomycetes</taxon>
        <taxon>Polyporales</taxon>
        <taxon>Polyporaceae</taxon>
        <taxon>Trametes</taxon>
    </lineage>
</organism>
<evidence type="ECO:0008006" key="3">
    <source>
        <dbReference type="Google" id="ProtNLM"/>
    </source>
</evidence>
<accession>A0A1Y2I8E9</accession>
<gene>
    <name evidence="1" type="ORF">PYCCODRAFT_297791</name>
</gene>
<keyword evidence="2" id="KW-1185">Reference proteome</keyword>
<dbReference type="OrthoDB" id="660555at2759"/>
<proteinExistence type="predicted"/>